<evidence type="ECO:0000256" key="6">
    <source>
        <dbReference type="ARBA" id="ARBA00022679"/>
    </source>
</evidence>
<dbReference type="GO" id="GO:0005737">
    <property type="term" value="C:cytoplasm"/>
    <property type="evidence" value="ECO:0007669"/>
    <property type="project" value="UniProtKB-SubCell"/>
</dbReference>
<dbReference type="FunFam" id="3.90.360.10:FF:000002">
    <property type="entry name" value="Histone acetyltransferase type B catalytic subunit"/>
    <property type="match status" value="1"/>
</dbReference>
<dbReference type="Pfam" id="PF10394">
    <property type="entry name" value="Hat1_N"/>
    <property type="match status" value="1"/>
</dbReference>
<comment type="similarity">
    <text evidence="3">Belongs to the HAT1 family.</text>
</comment>
<evidence type="ECO:0000256" key="3">
    <source>
        <dbReference type="ARBA" id="ARBA00010543"/>
    </source>
</evidence>
<dbReference type="GO" id="GO:0031509">
    <property type="term" value="P:subtelomeric heterochromatin formation"/>
    <property type="evidence" value="ECO:0007669"/>
    <property type="project" value="InterPro"/>
</dbReference>
<evidence type="ECO:0000256" key="8">
    <source>
        <dbReference type="ARBA" id="ARBA00023315"/>
    </source>
</evidence>
<reference evidence="12 13" key="1">
    <citation type="journal article" date="2009" name="Nat. Genet.">
        <title>The genome of the cucumber, Cucumis sativus L.</title>
        <authorList>
            <person name="Huang S."/>
            <person name="Li R."/>
            <person name="Zhang Z."/>
            <person name="Li L."/>
            <person name="Gu X."/>
            <person name="Fan W."/>
            <person name="Lucas W.J."/>
            <person name="Wang X."/>
            <person name="Xie B."/>
            <person name="Ni P."/>
            <person name="Ren Y."/>
            <person name="Zhu H."/>
            <person name="Li J."/>
            <person name="Lin K."/>
            <person name="Jin W."/>
            <person name="Fei Z."/>
            <person name="Li G."/>
            <person name="Staub J."/>
            <person name="Kilian A."/>
            <person name="van der Vossen E.A."/>
            <person name="Wu Y."/>
            <person name="Guo J."/>
            <person name="He J."/>
            <person name="Jia Z."/>
            <person name="Ren Y."/>
            <person name="Tian G."/>
            <person name="Lu Y."/>
            <person name="Ruan J."/>
            <person name="Qian W."/>
            <person name="Wang M."/>
            <person name="Huang Q."/>
            <person name="Li B."/>
            <person name="Xuan Z."/>
            <person name="Cao J."/>
            <person name="Asan"/>
            <person name="Wu Z."/>
            <person name="Zhang J."/>
            <person name="Cai Q."/>
            <person name="Bai Y."/>
            <person name="Zhao B."/>
            <person name="Han Y."/>
            <person name="Li Y."/>
            <person name="Li X."/>
            <person name="Wang S."/>
            <person name="Shi Q."/>
            <person name="Liu S."/>
            <person name="Cho W.K."/>
            <person name="Kim J.Y."/>
            <person name="Xu Y."/>
            <person name="Heller-Uszynska K."/>
            <person name="Miao H."/>
            <person name="Cheng Z."/>
            <person name="Zhang S."/>
            <person name="Wu J."/>
            <person name="Yang Y."/>
            <person name="Kang H."/>
            <person name="Li M."/>
            <person name="Liang H."/>
            <person name="Ren X."/>
            <person name="Shi Z."/>
            <person name="Wen M."/>
            <person name="Jian M."/>
            <person name="Yang H."/>
            <person name="Zhang G."/>
            <person name="Yang Z."/>
            <person name="Chen R."/>
            <person name="Liu S."/>
            <person name="Li J."/>
            <person name="Ma L."/>
            <person name="Liu H."/>
            <person name="Zhou Y."/>
            <person name="Zhao J."/>
            <person name="Fang X."/>
            <person name="Li G."/>
            <person name="Fang L."/>
            <person name="Li Y."/>
            <person name="Liu D."/>
            <person name="Zheng H."/>
            <person name="Zhang Y."/>
            <person name="Qin N."/>
            <person name="Li Z."/>
            <person name="Yang G."/>
            <person name="Yang S."/>
            <person name="Bolund L."/>
            <person name="Kristiansen K."/>
            <person name="Zheng H."/>
            <person name="Li S."/>
            <person name="Zhang X."/>
            <person name="Yang H."/>
            <person name="Wang J."/>
            <person name="Sun R."/>
            <person name="Zhang B."/>
            <person name="Jiang S."/>
            <person name="Wang J."/>
            <person name="Du Y."/>
            <person name="Li S."/>
        </authorList>
    </citation>
    <scope>NUCLEOTIDE SEQUENCE [LARGE SCALE GENOMIC DNA]</scope>
    <source>
        <strain evidence="13">cv. 9930</strain>
    </source>
</reference>
<name>A0A0A0LEW3_CUCSA</name>
<dbReference type="Gene3D" id="3.40.630.30">
    <property type="match status" value="1"/>
</dbReference>
<dbReference type="GO" id="GO:0005634">
    <property type="term" value="C:nucleus"/>
    <property type="evidence" value="ECO:0007669"/>
    <property type="project" value="UniProtKB-SubCell"/>
</dbReference>
<dbReference type="InterPro" id="IPR017380">
    <property type="entry name" value="Hist_AcTrfase_B-typ_cat-su"/>
</dbReference>
<evidence type="ECO:0000256" key="2">
    <source>
        <dbReference type="ARBA" id="ARBA00004496"/>
    </source>
</evidence>
<dbReference type="CDD" id="cd04301">
    <property type="entry name" value="NAT_SF"/>
    <property type="match status" value="1"/>
</dbReference>
<dbReference type="PANTHER" id="PTHR12046">
    <property type="entry name" value="HISTONE ACETYLTRANSFERASE TYPE B CATALYTIC SUBUNIT"/>
    <property type="match status" value="1"/>
</dbReference>
<dbReference type="Gene3D" id="3.90.360.10">
    <property type="entry name" value="Histone acetyl transferase 1 (HAT1), N-terminal domain"/>
    <property type="match status" value="1"/>
</dbReference>
<keyword evidence="13" id="KW-1185">Reference proteome</keyword>
<reference evidence="12 13" key="3">
    <citation type="journal article" date="2010" name="BMC Genomics">
        <title>Transcriptome sequencing and comparative analysis of cucumber flowers with different sex types.</title>
        <authorList>
            <person name="Guo S."/>
            <person name="Zheng Y."/>
            <person name="Joung J.G."/>
            <person name="Liu S."/>
            <person name="Zhang Z."/>
            <person name="Crasta O.R."/>
            <person name="Sobral B.W."/>
            <person name="Xu Y."/>
            <person name="Huang S."/>
            <person name="Fei Z."/>
        </authorList>
    </citation>
    <scope>NUCLEOTIDE SEQUENCE [LARGE SCALE GENOMIC DNA]</scope>
    <source>
        <strain evidence="13">cv. 9930</strain>
    </source>
</reference>
<keyword evidence="7" id="KW-0539">Nucleus</keyword>
<keyword evidence="6" id="KW-0808">Transferase</keyword>
<dbReference type="EMBL" id="CM002923">
    <property type="protein sequence ID" value="KGN60550.1"/>
    <property type="molecule type" value="Genomic_DNA"/>
</dbReference>
<evidence type="ECO:0000256" key="7">
    <source>
        <dbReference type="ARBA" id="ARBA00023242"/>
    </source>
</evidence>
<evidence type="ECO:0000256" key="4">
    <source>
        <dbReference type="ARBA" id="ARBA00013184"/>
    </source>
</evidence>
<reference evidence="12 13" key="2">
    <citation type="journal article" date="2009" name="PLoS ONE">
        <title>An integrated genetic and cytogenetic map of the cucumber genome.</title>
        <authorList>
            <person name="Ren Y."/>
            <person name="Zhang Z."/>
            <person name="Liu J."/>
            <person name="Staub J.E."/>
            <person name="Han Y."/>
            <person name="Cheng Z."/>
            <person name="Li X."/>
            <person name="Lu J."/>
            <person name="Miao H."/>
            <person name="Kang H."/>
            <person name="Xie B."/>
            <person name="Gu X."/>
            <person name="Wang X."/>
            <person name="Du Y."/>
            <person name="Jin W."/>
            <person name="Huang S."/>
        </authorList>
    </citation>
    <scope>NUCLEOTIDE SEQUENCE [LARGE SCALE GENOMIC DNA]</scope>
    <source>
        <strain evidence="13">cv. 9930</strain>
    </source>
</reference>
<evidence type="ECO:0000259" key="10">
    <source>
        <dbReference type="Pfam" id="PF00583"/>
    </source>
</evidence>
<evidence type="ECO:0000313" key="13">
    <source>
        <dbReference type="Proteomes" id="UP000029981"/>
    </source>
</evidence>
<dbReference type="InterPro" id="IPR019467">
    <property type="entry name" value="Hat1_N"/>
</dbReference>
<feature type="domain" description="Histone acetyl transferase HAT1 N-terminal" evidence="11">
    <location>
        <begin position="30"/>
        <end position="201"/>
    </location>
</feature>
<dbReference type="Proteomes" id="UP000029981">
    <property type="component" value="Chromosome 2"/>
</dbReference>
<evidence type="ECO:0000256" key="1">
    <source>
        <dbReference type="ARBA" id="ARBA00004123"/>
    </source>
</evidence>
<evidence type="ECO:0000313" key="12">
    <source>
        <dbReference type="EMBL" id="KGN60550.1"/>
    </source>
</evidence>
<dbReference type="InterPro" id="IPR037113">
    <property type="entry name" value="Hat1_N_sf"/>
</dbReference>
<accession>A0A0A0LEW3</accession>
<evidence type="ECO:0000256" key="9">
    <source>
        <dbReference type="ARBA" id="ARBA00048017"/>
    </source>
</evidence>
<comment type="catalytic activity">
    <reaction evidence="9">
        <text>L-lysyl-[protein] + acetyl-CoA = N(6)-acetyl-L-lysyl-[protein] + CoA + H(+)</text>
        <dbReference type="Rhea" id="RHEA:45948"/>
        <dbReference type="Rhea" id="RHEA-COMP:9752"/>
        <dbReference type="Rhea" id="RHEA-COMP:10731"/>
        <dbReference type="ChEBI" id="CHEBI:15378"/>
        <dbReference type="ChEBI" id="CHEBI:29969"/>
        <dbReference type="ChEBI" id="CHEBI:57287"/>
        <dbReference type="ChEBI" id="CHEBI:57288"/>
        <dbReference type="ChEBI" id="CHEBI:61930"/>
        <dbReference type="EC" id="2.3.1.48"/>
    </reaction>
</comment>
<dbReference type="KEGG" id="csv:101223111"/>
<dbReference type="Gramene" id="KGN60550">
    <property type="protein sequence ID" value="KGN60550"/>
    <property type="gene ID" value="Csa_2G000580"/>
</dbReference>
<comment type="subcellular location">
    <subcellularLocation>
        <location evidence="2">Cytoplasm</location>
    </subcellularLocation>
    <subcellularLocation>
        <location evidence="1">Nucleus</location>
    </subcellularLocation>
</comment>
<dbReference type="GO" id="GO:0000781">
    <property type="term" value="C:chromosome, telomeric region"/>
    <property type="evidence" value="ECO:0007669"/>
    <property type="project" value="GOC"/>
</dbReference>
<dbReference type="OrthoDB" id="10253098at2759"/>
<dbReference type="SUPFAM" id="SSF55729">
    <property type="entry name" value="Acyl-CoA N-acyltransferases (Nat)"/>
    <property type="match status" value="1"/>
</dbReference>
<protein>
    <recommendedName>
        <fullName evidence="4">histone acetyltransferase</fullName>
        <ecNumber evidence="4">2.3.1.48</ecNumber>
    </recommendedName>
</protein>
<dbReference type="InterPro" id="IPR000182">
    <property type="entry name" value="GNAT_dom"/>
</dbReference>
<sequence>MGQKQQLSADPRPDTKKKRRVAFFNIDTGISAKDCIKIYLVCTKEEVGSTDGLCIDPVDLNSFFDDEDGKIYGYQGLKITVWFSIVSFRAYADIVFDSTSDGGKGITDLKSALQNIFAETLVDNKDDFLQTFSKDVNFIGSLVADGEVLHPKASSNGKSNDSNFHLQAANSDLEVIRLPMDNMAGRNLYSHLVPLALLLIDGSSPIDVTDPRWELYVLTQKTNDQLGQTYPTLLGFAALYRFYHYPDSSRLRLSQILVLPPYQRKGFGRVLLEVLNNVAISENVYDFTIEEPLSQLLQLRTCIDVKRLRGFGPIQEAVESAVSQFKFGRLSKKVSFPPLLPPSEAIEAVRKSLKITKEQFLHCWEILIFLGIEPDKHMEDFILAVSSRMRNDLIGESSDAEGKQVVDVPTDYDQEMSFVMFRSTNNATGVETDESRANQEEQLKKLVDDRVSEIKLIAQKVSAD</sequence>
<dbReference type="EC" id="2.3.1.48" evidence="4"/>
<keyword evidence="5" id="KW-0963">Cytoplasm</keyword>
<organism evidence="12 13">
    <name type="scientific">Cucumis sativus</name>
    <name type="common">Cucumber</name>
    <dbReference type="NCBI Taxonomy" id="3659"/>
    <lineage>
        <taxon>Eukaryota</taxon>
        <taxon>Viridiplantae</taxon>
        <taxon>Streptophyta</taxon>
        <taxon>Embryophyta</taxon>
        <taxon>Tracheophyta</taxon>
        <taxon>Spermatophyta</taxon>
        <taxon>Magnoliopsida</taxon>
        <taxon>eudicotyledons</taxon>
        <taxon>Gunneridae</taxon>
        <taxon>Pentapetalae</taxon>
        <taxon>rosids</taxon>
        <taxon>fabids</taxon>
        <taxon>Cucurbitales</taxon>
        <taxon>Cucurbitaceae</taxon>
        <taxon>Benincaseae</taxon>
        <taxon>Cucumis</taxon>
    </lineage>
</organism>
<dbReference type="AlphaFoldDB" id="A0A0A0LEW3"/>
<dbReference type="InterPro" id="IPR016181">
    <property type="entry name" value="Acyl_CoA_acyltransferase"/>
</dbReference>
<gene>
    <name evidence="12" type="ORF">Csa_2G000580</name>
</gene>
<dbReference type="eggNOG" id="KOG2696">
    <property type="taxonomic scope" value="Eukaryota"/>
</dbReference>
<proteinExistence type="inferred from homology"/>
<dbReference type="OMA" id="HNANECI"/>
<dbReference type="FunFam" id="3.40.630.30:FF:000077">
    <property type="entry name" value="Histone acetyltransferase type B catalytic subunit"/>
    <property type="match status" value="1"/>
</dbReference>
<evidence type="ECO:0000259" key="11">
    <source>
        <dbReference type="Pfam" id="PF10394"/>
    </source>
</evidence>
<keyword evidence="8" id="KW-0012">Acyltransferase</keyword>
<dbReference type="Pfam" id="PF00583">
    <property type="entry name" value="Acetyltransf_1"/>
    <property type="match status" value="1"/>
</dbReference>
<dbReference type="STRING" id="3659.A0A0A0LEW3"/>
<feature type="domain" description="N-acetyltransferase" evidence="10">
    <location>
        <begin position="232"/>
        <end position="284"/>
    </location>
</feature>
<evidence type="ECO:0000256" key="5">
    <source>
        <dbReference type="ARBA" id="ARBA00022490"/>
    </source>
</evidence>
<dbReference type="GO" id="GO:0010485">
    <property type="term" value="F:histone H4 acetyltransferase activity"/>
    <property type="evidence" value="ECO:0000318"/>
    <property type="project" value="GO_Central"/>
</dbReference>
<reference evidence="12 13" key="4">
    <citation type="journal article" date="2011" name="BMC Genomics">
        <title>RNA-Seq improves annotation of protein-coding genes in the cucumber genome.</title>
        <authorList>
            <person name="Li Z."/>
            <person name="Zhang Z."/>
            <person name="Yan P."/>
            <person name="Huang S."/>
            <person name="Fei Z."/>
            <person name="Lin K."/>
        </authorList>
    </citation>
    <scope>NUCLEOTIDE SEQUENCE [LARGE SCALE GENOMIC DNA]</scope>
    <source>
        <strain evidence="13">cv. 9930</strain>
    </source>
</reference>